<dbReference type="InterPro" id="IPR000157">
    <property type="entry name" value="TIR_dom"/>
</dbReference>
<dbReference type="AlphaFoldDB" id="A0ABD0LPF0"/>
<dbReference type="PROSITE" id="PS50104">
    <property type="entry name" value="TIR"/>
    <property type="match status" value="1"/>
</dbReference>
<dbReference type="GO" id="GO:0016020">
    <property type="term" value="C:membrane"/>
    <property type="evidence" value="ECO:0007669"/>
    <property type="project" value="UniProtKB-SubCell"/>
</dbReference>
<evidence type="ECO:0000256" key="5">
    <source>
        <dbReference type="ARBA" id="ARBA00022729"/>
    </source>
</evidence>
<dbReference type="InterPro" id="IPR032675">
    <property type="entry name" value="LRR_dom_sf"/>
</dbReference>
<evidence type="ECO:0000256" key="8">
    <source>
        <dbReference type="ARBA" id="ARBA00023136"/>
    </source>
</evidence>
<dbReference type="InterPro" id="IPR017241">
    <property type="entry name" value="Toll-like_receptor"/>
</dbReference>
<dbReference type="Gene3D" id="3.40.50.10140">
    <property type="entry name" value="Toll/interleukin-1 receptor homology (TIR) domain"/>
    <property type="match status" value="1"/>
</dbReference>
<feature type="transmembrane region" description="Helical" evidence="11">
    <location>
        <begin position="686"/>
        <end position="710"/>
    </location>
</feature>
<evidence type="ECO:0000256" key="6">
    <source>
        <dbReference type="ARBA" id="ARBA00022737"/>
    </source>
</evidence>
<dbReference type="Pfam" id="PF13855">
    <property type="entry name" value="LRR_8"/>
    <property type="match status" value="2"/>
</dbReference>
<dbReference type="SUPFAM" id="SSF52200">
    <property type="entry name" value="Toll/Interleukin receptor TIR domain"/>
    <property type="match status" value="1"/>
</dbReference>
<evidence type="ECO:0000256" key="9">
    <source>
        <dbReference type="ARBA" id="ARBA00023170"/>
    </source>
</evidence>
<keyword evidence="5 12" id="KW-0732">Signal</keyword>
<dbReference type="SUPFAM" id="SSF52058">
    <property type="entry name" value="L domain-like"/>
    <property type="match status" value="2"/>
</dbReference>
<dbReference type="EMBL" id="JACVVK020000034">
    <property type="protein sequence ID" value="KAK7500883.1"/>
    <property type="molecule type" value="Genomic_DNA"/>
</dbReference>
<dbReference type="InterPro" id="IPR003591">
    <property type="entry name" value="Leu-rich_rpt_typical-subtyp"/>
</dbReference>
<dbReference type="InterPro" id="IPR001611">
    <property type="entry name" value="Leu-rich_rpt"/>
</dbReference>
<evidence type="ECO:0000313" key="15">
    <source>
        <dbReference type="Proteomes" id="UP001519460"/>
    </source>
</evidence>
<evidence type="ECO:0000256" key="7">
    <source>
        <dbReference type="ARBA" id="ARBA00022989"/>
    </source>
</evidence>
<keyword evidence="7 11" id="KW-1133">Transmembrane helix</keyword>
<evidence type="ECO:0000256" key="4">
    <source>
        <dbReference type="ARBA" id="ARBA00022692"/>
    </source>
</evidence>
<proteinExistence type="inferred from homology"/>
<keyword evidence="15" id="KW-1185">Reference proteome</keyword>
<protein>
    <recommendedName>
        <fullName evidence="13">TIR domain-containing protein</fullName>
    </recommendedName>
</protein>
<dbReference type="PIRSF" id="PIRSF037595">
    <property type="entry name" value="Toll-like_receptor"/>
    <property type="match status" value="1"/>
</dbReference>
<gene>
    <name evidence="14" type="ORF">BaRGS_00007763</name>
</gene>
<feature type="signal peptide" evidence="12">
    <location>
        <begin position="1"/>
        <end position="15"/>
    </location>
</feature>
<name>A0ABD0LPF0_9CAEN</name>
<dbReference type="PANTHER" id="PTHR24365:SF541">
    <property type="entry name" value="PROTEIN TOLL-RELATED"/>
    <property type="match status" value="1"/>
</dbReference>
<dbReference type="Proteomes" id="UP001519460">
    <property type="component" value="Unassembled WGS sequence"/>
</dbReference>
<dbReference type="PRINTS" id="PR01537">
    <property type="entry name" value="INTRLKN1R1F"/>
</dbReference>
<dbReference type="InterPro" id="IPR035897">
    <property type="entry name" value="Toll_tir_struct_dom_sf"/>
</dbReference>
<accession>A0ABD0LPF0</accession>
<evidence type="ECO:0000313" key="14">
    <source>
        <dbReference type="EMBL" id="KAK7500883.1"/>
    </source>
</evidence>
<evidence type="ECO:0000256" key="2">
    <source>
        <dbReference type="ARBA" id="ARBA00009634"/>
    </source>
</evidence>
<dbReference type="SMART" id="SM00369">
    <property type="entry name" value="LRR_TYP"/>
    <property type="match status" value="8"/>
</dbReference>
<sequence length="882" mass="100407">MWACNIILLFSVAGSQPPAAIAFLSTNITGIERPCGECLCNKTYVDCSDRNLTAVPNNSLPLEAETLILRHNRLESLPDGVFARFQSLKNLNLSGNQLQKLSTDVFLGLNNLYSLDLAWNNLTLSDETYSPGVFRLFNASLVLLRLNGNCEAGEGICRTNVTLTYPDKALSDLANLETLYIDGLPEVSFGPGFANMTKLQSLHLLGYTEGFCGINRLTNETFVHLPKSLRLLNMSDCNISSIEPAAFTLLRTLIHLDISYNYDVGLDTLADVMYYLQGSDLKYLYVDALVHRYTMSVLITQRHTRHFKNTSIVTISAKHNNIEAFCEGALDNMPDTLESVDLFDNPLAFGRYFRDLGKLKALKTLTVDGLFWASPPPSAYPPVVSRDCQETLTLGDIKCGNSWSFKMDSLEAWRPQDVRSSSTLRPYRTQLQRLTFVLPPNLQEFRSRNTHLYYNLSDINFDPNNSLRTLDLNFNHLSYWFGPITGVNLTTLSLSSNFAHDASYSFFTTLTSLRTLNASWNHLREVIANDSNGTLFEPLVNLEVLDLSANYINNIPTHIFKGLVNLKQLFLSMNRIAIFLVDLCHMQNLTLLDLSYNQIHYLPQSTMNHLDNIVALSNASVYVVIIYNPIACVCKHIDFLRWVEQSEITFNRSNNYLCMTADGKDSIPMDNFLSMIRDLEKSCADFSGILVGAVSCCICLIIALALALAYRFRWKLRYLYYASLLNYRRQHNEEDLFEFDAFVSYASEDNDFVHGELVERLEERAGLRLNVHNRDWMPGRPIPSNIVAAVQSSRRTLVVLTRHLLESDWCQYEMQMATMEAAYTGRDVLLFLLYEDVPSHELPRQVLYNLQASTYILYPHQHLHDHRLVNDFWQRLAQAIRD</sequence>
<dbReference type="Gene3D" id="3.80.10.10">
    <property type="entry name" value="Ribonuclease Inhibitor"/>
    <property type="match status" value="4"/>
</dbReference>
<feature type="chain" id="PRO_5044872809" description="TIR domain-containing protein" evidence="12">
    <location>
        <begin position="16"/>
        <end position="882"/>
    </location>
</feature>
<keyword evidence="6" id="KW-0677">Repeat</keyword>
<keyword evidence="4 11" id="KW-0812">Transmembrane</keyword>
<evidence type="ECO:0000256" key="10">
    <source>
        <dbReference type="ARBA" id="ARBA00023180"/>
    </source>
</evidence>
<reference evidence="14 15" key="1">
    <citation type="journal article" date="2023" name="Sci. Data">
        <title>Genome assembly of the Korean intertidal mud-creeper Batillaria attramentaria.</title>
        <authorList>
            <person name="Patra A.K."/>
            <person name="Ho P.T."/>
            <person name="Jun S."/>
            <person name="Lee S.J."/>
            <person name="Kim Y."/>
            <person name="Won Y.J."/>
        </authorList>
    </citation>
    <scope>NUCLEOTIDE SEQUENCE [LARGE SCALE GENOMIC DNA]</scope>
    <source>
        <strain evidence="14">Wonlab-2016</strain>
    </source>
</reference>
<keyword evidence="9" id="KW-0675">Receptor</keyword>
<organism evidence="14 15">
    <name type="scientific">Batillaria attramentaria</name>
    <dbReference type="NCBI Taxonomy" id="370345"/>
    <lineage>
        <taxon>Eukaryota</taxon>
        <taxon>Metazoa</taxon>
        <taxon>Spiralia</taxon>
        <taxon>Lophotrochozoa</taxon>
        <taxon>Mollusca</taxon>
        <taxon>Gastropoda</taxon>
        <taxon>Caenogastropoda</taxon>
        <taxon>Sorbeoconcha</taxon>
        <taxon>Cerithioidea</taxon>
        <taxon>Batillariidae</taxon>
        <taxon>Batillaria</taxon>
    </lineage>
</organism>
<keyword evidence="10" id="KW-0325">Glycoprotein</keyword>
<evidence type="ECO:0000256" key="1">
    <source>
        <dbReference type="ARBA" id="ARBA00004479"/>
    </source>
</evidence>
<evidence type="ECO:0000259" key="13">
    <source>
        <dbReference type="PROSITE" id="PS50104"/>
    </source>
</evidence>
<comment type="caution">
    <text evidence="14">The sequence shown here is derived from an EMBL/GenBank/DDBJ whole genome shotgun (WGS) entry which is preliminary data.</text>
</comment>
<dbReference type="Pfam" id="PF00560">
    <property type="entry name" value="LRR_1"/>
    <property type="match status" value="1"/>
</dbReference>
<evidence type="ECO:0000256" key="11">
    <source>
        <dbReference type="SAM" id="Phobius"/>
    </source>
</evidence>
<dbReference type="SMART" id="SM00255">
    <property type="entry name" value="TIR"/>
    <property type="match status" value="1"/>
</dbReference>
<evidence type="ECO:0000256" key="3">
    <source>
        <dbReference type="ARBA" id="ARBA00022614"/>
    </source>
</evidence>
<dbReference type="PROSITE" id="PS51450">
    <property type="entry name" value="LRR"/>
    <property type="match status" value="3"/>
</dbReference>
<evidence type="ECO:0000256" key="12">
    <source>
        <dbReference type="SAM" id="SignalP"/>
    </source>
</evidence>
<dbReference type="PANTHER" id="PTHR24365">
    <property type="entry name" value="TOLL-LIKE RECEPTOR"/>
    <property type="match status" value="1"/>
</dbReference>
<feature type="domain" description="TIR" evidence="13">
    <location>
        <begin position="737"/>
        <end position="880"/>
    </location>
</feature>
<keyword evidence="3" id="KW-0433">Leucine-rich repeat</keyword>
<keyword evidence="8 11" id="KW-0472">Membrane</keyword>
<dbReference type="Pfam" id="PF13676">
    <property type="entry name" value="TIR_2"/>
    <property type="match status" value="1"/>
</dbReference>
<comment type="similarity">
    <text evidence="2">Belongs to the Toll-like receptor family.</text>
</comment>
<comment type="subcellular location">
    <subcellularLocation>
        <location evidence="1">Membrane</location>
        <topology evidence="1">Single-pass type I membrane protein</topology>
    </subcellularLocation>
</comment>